<gene>
    <name evidence="1" type="ORF">PAXRUDRAFT_456081</name>
</gene>
<reference evidence="1 2" key="1">
    <citation type="submission" date="2014-04" db="EMBL/GenBank/DDBJ databases">
        <authorList>
            <consortium name="DOE Joint Genome Institute"/>
            <person name="Kuo A."/>
            <person name="Kohler A."/>
            <person name="Jargeat P."/>
            <person name="Nagy L.G."/>
            <person name="Floudas D."/>
            <person name="Copeland A."/>
            <person name="Barry K.W."/>
            <person name="Cichocki N."/>
            <person name="Veneault-Fourrey C."/>
            <person name="LaButti K."/>
            <person name="Lindquist E.A."/>
            <person name="Lipzen A."/>
            <person name="Lundell T."/>
            <person name="Morin E."/>
            <person name="Murat C."/>
            <person name="Sun H."/>
            <person name="Tunlid A."/>
            <person name="Henrissat B."/>
            <person name="Grigoriev I.V."/>
            <person name="Hibbett D.S."/>
            <person name="Martin F."/>
            <person name="Nordberg H.P."/>
            <person name="Cantor M.N."/>
            <person name="Hua S.X."/>
        </authorList>
    </citation>
    <scope>NUCLEOTIDE SEQUENCE [LARGE SCALE GENOMIC DNA]</scope>
    <source>
        <strain evidence="1 2">Ve08.2h10</strain>
    </source>
</reference>
<reference evidence="2" key="2">
    <citation type="submission" date="2015-01" db="EMBL/GenBank/DDBJ databases">
        <title>Evolutionary Origins and Diversification of the Mycorrhizal Mutualists.</title>
        <authorList>
            <consortium name="DOE Joint Genome Institute"/>
            <consortium name="Mycorrhizal Genomics Consortium"/>
            <person name="Kohler A."/>
            <person name="Kuo A."/>
            <person name="Nagy L.G."/>
            <person name="Floudas D."/>
            <person name="Copeland A."/>
            <person name="Barry K.W."/>
            <person name="Cichocki N."/>
            <person name="Veneault-Fourrey C."/>
            <person name="LaButti K."/>
            <person name="Lindquist E.A."/>
            <person name="Lipzen A."/>
            <person name="Lundell T."/>
            <person name="Morin E."/>
            <person name="Murat C."/>
            <person name="Riley R."/>
            <person name="Ohm R."/>
            <person name="Sun H."/>
            <person name="Tunlid A."/>
            <person name="Henrissat B."/>
            <person name="Grigoriev I.V."/>
            <person name="Hibbett D.S."/>
            <person name="Martin F."/>
        </authorList>
    </citation>
    <scope>NUCLEOTIDE SEQUENCE [LARGE SCALE GENOMIC DNA]</scope>
    <source>
        <strain evidence="2">Ve08.2h10</strain>
    </source>
</reference>
<protein>
    <submittedName>
        <fullName evidence="1">Uncharacterized protein</fullName>
    </submittedName>
</protein>
<dbReference type="AlphaFoldDB" id="A0A0D0E1S2"/>
<accession>A0A0D0E1S2</accession>
<evidence type="ECO:0000313" key="2">
    <source>
        <dbReference type="Proteomes" id="UP000054538"/>
    </source>
</evidence>
<dbReference type="InParanoid" id="A0A0D0E1S2"/>
<sequence length="119" mass="13185">MLEPRFSWSQAWSIFSMTSRGCPTWYQICKVVLVIPVSTHHTDSVGKYHAHSMGVLARLSNEWSGFTIYVCTWAMIVGCACPLSSQCVRNAFQGVIYVQAGNTSFSTFCSSSLPMVFAV</sequence>
<dbReference type="HOGENOM" id="CLU_2062235_0_0_1"/>
<evidence type="ECO:0000313" key="1">
    <source>
        <dbReference type="EMBL" id="KIK94339.1"/>
    </source>
</evidence>
<name>A0A0D0E1S2_9AGAM</name>
<proteinExistence type="predicted"/>
<organism evidence="1 2">
    <name type="scientific">Paxillus rubicundulus Ve08.2h10</name>
    <dbReference type="NCBI Taxonomy" id="930991"/>
    <lineage>
        <taxon>Eukaryota</taxon>
        <taxon>Fungi</taxon>
        <taxon>Dikarya</taxon>
        <taxon>Basidiomycota</taxon>
        <taxon>Agaricomycotina</taxon>
        <taxon>Agaricomycetes</taxon>
        <taxon>Agaricomycetidae</taxon>
        <taxon>Boletales</taxon>
        <taxon>Paxilineae</taxon>
        <taxon>Paxillaceae</taxon>
        <taxon>Paxillus</taxon>
    </lineage>
</organism>
<dbReference type="Proteomes" id="UP000054538">
    <property type="component" value="Unassembled WGS sequence"/>
</dbReference>
<keyword evidence="2" id="KW-1185">Reference proteome</keyword>
<dbReference type="EMBL" id="KN825114">
    <property type="protein sequence ID" value="KIK94339.1"/>
    <property type="molecule type" value="Genomic_DNA"/>
</dbReference>